<dbReference type="EMBL" id="MJBS01000156">
    <property type="protein sequence ID" value="OHE92170.1"/>
    <property type="molecule type" value="Genomic_DNA"/>
</dbReference>
<dbReference type="Proteomes" id="UP000176998">
    <property type="component" value="Unassembled WGS sequence"/>
</dbReference>
<reference evidence="1 2" key="1">
    <citation type="submission" date="2016-09" db="EMBL/GenBank/DDBJ databases">
        <authorList>
            <person name="Capua I."/>
            <person name="De Benedictis P."/>
            <person name="Joannis T."/>
            <person name="Lombin L.H."/>
            <person name="Cattoli G."/>
        </authorList>
    </citation>
    <scope>NUCLEOTIDE SEQUENCE [LARGE SCALE GENOMIC DNA]</scope>
    <source>
        <strain evidence="1 2">IMI 309357</strain>
    </source>
</reference>
<dbReference type="AlphaFoldDB" id="A0A1G4ASN6"/>
<protein>
    <submittedName>
        <fullName evidence="1">Uncharacterized protein</fullName>
    </submittedName>
</protein>
<comment type="caution">
    <text evidence="1">The sequence shown here is derived from an EMBL/GenBank/DDBJ whole genome shotgun (WGS) entry which is preliminary data.</text>
</comment>
<organism evidence="1 2">
    <name type="scientific">Colletotrichum orchidophilum</name>
    <dbReference type="NCBI Taxonomy" id="1209926"/>
    <lineage>
        <taxon>Eukaryota</taxon>
        <taxon>Fungi</taxon>
        <taxon>Dikarya</taxon>
        <taxon>Ascomycota</taxon>
        <taxon>Pezizomycotina</taxon>
        <taxon>Sordariomycetes</taxon>
        <taxon>Hypocreomycetidae</taxon>
        <taxon>Glomerellales</taxon>
        <taxon>Glomerellaceae</taxon>
        <taxon>Colletotrichum</taxon>
    </lineage>
</organism>
<dbReference type="RefSeq" id="XP_022469340.1">
    <property type="nucleotide sequence ID" value="XM_022624135.1"/>
</dbReference>
<evidence type="ECO:0000313" key="1">
    <source>
        <dbReference type="EMBL" id="OHE92170.1"/>
    </source>
</evidence>
<dbReference type="GeneID" id="34565645"/>
<gene>
    <name evidence="1" type="ORF">CORC01_12515</name>
</gene>
<accession>A0A1G4ASN6</accession>
<sequence>MFHTLLVPGGLLDGGTRGSLEYGLVAHRSDSIELHCTPLHSLLLFSSPPVVRTKDVRTHTLLESGSGCAEAYIVVSQLSKLIEGV</sequence>
<keyword evidence="2" id="KW-1185">Reference proteome</keyword>
<proteinExistence type="predicted"/>
<name>A0A1G4ASN6_9PEZI</name>
<evidence type="ECO:0000313" key="2">
    <source>
        <dbReference type="Proteomes" id="UP000176998"/>
    </source>
</evidence>